<dbReference type="InterPro" id="IPR046497">
    <property type="entry name" value="DUF6590"/>
</dbReference>
<proteinExistence type="predicted"/>
<keyword evidence="4" id="KW-1185">Reference proteome</keyword>
<evidence type="ECO:0000313" key="3">
    <source>
        <dbReference type="EMBL" id="OCL06882.1"/>
    </source>
</evidence>
<accession>A0A8E2EXS3</accession>
<gene>
    <name evidence="3" type="ORF">AOQ84DRAFT_223382</name>
</gene>
<sequence>MESTPWRYDGERKEWYIWDFSLNRYVYQSEYPQQPQHETTPRQATGEQSVPLVHTAHPREFGGGSCQYECVSEALAGFRLQEHSRISEKQDSVSQDSVDDDEVEEQPQSAQTRHQTLPSQENANQAHAYGSYPNVSYPYPQSGNQPAAQGSGVGELGTHPTAGQPDYANHSPNTSSYYQPSFEIVEAGRIPGKKDNGRSVQSTRLVNPRNGLVTSKRPSESTEELDPSFKVRRPGYDFFKVGKVFRVVWPELAGDAETVTATIQWRKERIYVKVRWFVVIREGSDCCSCLPIQTHGGKGASNKIKNHHAIIYTGNEEPKPLDAEISDRKDQLLKSIRVTAHQRSDKLDPRSRINFQKVYNVEHNVKVYDFGRVHEDSEFWLNHHFKTAWSIEIQGSAMPSSAKTRSHARSRRSSLSTNDRMSSNASVTAYQKQQSGNLLRVPASPQYGRTLNTYETNSRSRSRARQPETLPSVHRDATQLRGQAAVLNPQDPYGYPSTATAPNSYPPHHTTQSKSKEGEDNEEKGEEDDDDNDDEDDDEDEDEEKEGEDEEEEEEEEGEAVEDLKSIMLVGTESDPSSPTVRSDYRALAAAVGPPRALGLKHVESLIPDLVIELKFKPSLVHLHKEAHKMNYRREIDI</sequence>
<dbReference type="OrthoDB" id="3559580at2759"/>
<feature type="compositionally biased region" description="Polar residues" evidence="1">
    <location>
        <begin position="139"/>
        <end position="148"/>
    </location>
</feature>
<feature type="compositionally biased region" description="Polar residues" evidence="1">
    <location>
        <begin position="497"/>
        <end position="513"/>
    </location>
</feature>
<dbReference type="EMBL" id="KV749962">
    <property type="protein sequence ID" value="OCL06882.1"/>
    <property type="molecule type" value="Genomic_DNA"/>
</dbReference>
<name>A0A8E2EXS3_9PEZI</name>
<organism evidence="3 4">
    <name type="scientific">Glonium stellatum</name>
    <dbReference type="NCBI Taxonomy" id="574774"/>
    <lineage>
        <taxon>Eukaryota</taxon>
        <taxon>Fungi</taxon>
        <taxon>Dikarya</taxon>
        <taxon>Ascomycota</taxon>
        <taxon>Pezizomycotina</taxon>
        <taxon>Dothideomycetes</taxon>
        <taxon>Pleosporomycetidae</taxon>
        <taxon>Gloniales</taxon>
        <taxon>Gloniaceae</taxon>
        <taxon>Glonium</taxon>
    </lineage>
</organism>
<dbReference type="PANTHER" id="PTHR35711">
    <property type="entry name" value="EXPRESSED PROTEIN"/>
    <property type="match status" value="1"/>
</dbReference>
<evidence type="ECO:0000313" key="4">
    <source>
        <dbReference type="Proteomes" id="UP000250140"/>
    </source>
</evidence>
<feature type="domain" description="DUF6590" evidence="2">
    <location>
        <begin position="237"/>
        <end position="377"/>
    </location>
</feature>
<reference evidence="3 4" key="1">
    <citation type="journal article" date="2016" name="Nat. Commun.">
        <title>Ectomycorrhizal ecology is imprinted in the genome of the dominant symbiotic fungus Cenococcum geophilum.</title>
        <authorList>
            <consortium name="DOE Joint Genome Institute"/>
            <person name="Peter M."/>
            <person name="Kohler A."/>
            <person name="Ohm R.A."/>
            <person name="Kuo A."/>
            <person name="Krutzmann J."/>
            <person name="Morin E."/>
            <person name="Arend M."/>
            <person name="Barry K.W."/>
            <person name="Binder M."/>
            <person name="Choi C."/>
            <person name="Clum A."/>
            <person name="Copeland A."/>
            <person name="Grisel N."/>
            <person name="Haridas S."/>
            <person name="Kipfer T."/>
            <person name="LaButti K."/>
            <person name="Lindquist E."/>
            <person name="Lipzen A."/>
            <person name="Maire R."/>
            <person name="Meier B."/>
            <person name="Mihaltcheva S."/>
            <person name="Molinier V."/>
            <person name="Murat C."/>
            <person name="Poggeler S."/>
            <person name="Quandt C.A."/>
            <person name="Sperisen C."/>
            <person name="Tritt A."/>
            <person name="Tisserant E."/>
            <person name="Crous P.W."/>
            <person name="Henrissat B."/>
            <person name="Nehls U."/>
            <person name="Egli S."/>
            <person name="Spatafora J.W."/>
            <person name="Grigoriev I.V."/>
            <person name="Martin F.M."/>
        </authorList>
    </citation>
    <scope>NUCLEOTIDE SEQUENCE [LARGE SCALE GENOMIC DNA]</scope>
    <source>
        <strain evidence="3 4">CBS 207.34</strain>
    </source>
</reference>
<feature type="compositionally biased region" description="Polar residues" evidence="1">
    <location>
        <begin position="447"/>
        <end position="459"/>
    </location>
</feature>
<dbReference type="PANTHER" id="PTHR35711:SF1">
    <property type="entry name" value="ECTODERMAL, ISOFORM F"/>
    <property type="match status" value="1"/>
</dbReference>
<feature type="region of interest" description="Disordered" evidence="1">
    <location>
        <begin position="83"/>
        <end position="175"/>
    </location>
</feature>
<dbReference type="AlphaFoldDB" id="A0A8E2EXS3"/>
<evidence type="ECO:0000256" key="1">
    <source>
        <dbReference type="SAM" id="MobiDB-lite"/>
    </source>
</evidence>
<dbReference type="Proteomes" id="UP000250140">
    <property type="component" value="Unassembled WGS sequence"/>
</dbReference>
<feature type="region of interest" description="Disordered" evidence="1">
    <location>
        <begin position="396"/>
        <end position="565"/>
    </location>
</feature>
<feature type="compositionally biased region" description="Polar residues" evidence="1">
    <location>
        <begin position="107"/>
        <end position="125"/>
    </location>
</feature>
<feature type="compositionally biased region" description="Acidic residues" evidence="1">
    <location>
        <begin position="519"/>
        <end position="561"/>
    </location>
</feature>
<dbReference type="Pfam" id="PF20233">
    <property type="entry name" value="DUF6590"/>
    <property type="match status" value="1"/>
</dbReference>
<protein>
    <recommendedName>
        <fullName evidence="2">DUF6590 domain-containing protein</fullName>
    </recommendedName>
</protein>
<evidence type="ECO:0000259" key="2">
    <source>
        <dbReference type="Pfam" id="PF20233"/>
    </source>
</evidence>
<feature type="compositionally biased region" description="Polar residues" evidence="1">
    <location>
        <begin position="418"/>
        <end position="437"/>
    </location>
</feature>